<sequence length="138" mass="15138">VKVSARATFSKYSICPASLISFGAMINGTKKTCTFRLENKGILDFKFHIYRAEQDVAELPKKRPRSDVLFAGDALGQAVRHQPLLGLFLQARFTLGMFTVYPGFGSLPPGGQQMITVDCQAEPPGTCKEHLCIDISGR</sequence>
<dbReference type="OrthoDB" id="442692at2759"/>
<dbReference type="Proteomes" id="UP000530263">
    <property type="component" value="Unassembled WGS sequence"/>
</dbReference>
<protein>
    <submittedName>
        <fullName evidence="1">HYDIN protein</fullName>
    </submittedName>
</protein>
<feature type="non-terminal residue" evidence="1">
    <location>
        <position position="138"/>
    </location>
</feature>
<accession>A0A7K4SBH3</accession>
<dbReference type="InterPro" id="IPR013783">
    <property type="entry name" value="Ig-like_fold"/>
</dbReference>
<dbReference type="GO" id="GO:0003341">
    <property type="term" value="P:cilium movement"/>
    <property type="evidence" value="ECO:0007669"/>
    <property type="project" value="TreeGrafter"/>
</dbReference>
<dbReference type="InterPro" id="IPR033305">
    <property type="entry name" value="Hydin-like"/>
</dbReference>
<dbReference type="EMBL" id="VYZG01002934">
    <property type="protein sequence ID" value="NWQ83121.1"/>
    <property type="molecule type" value="Genomic_DNA"/>
</dbReference>
<keyword evidence="2" id="KW-1185">Reference proteome</keyword>
<dbReference type="PANTHER" id="PTHR23053:SF0">
    <property type="entry name" value="HYDROCEPHALUS-INDUCING PROTEIN HOMOLOG"/>
    <property type="match status" value="1"/>
</dbReference>
<comment type="caution">
    <text evidence="1">The sequence shown here is derived from an EMBL/GenBank/DDBJ whole genome shotgun (WGS) entry which is preliminary data.</text>
</comment>
<evidence type="ECO:0000313" key="2">
    <source>
        <dbReference type="Proteomes" id="UP000530263"/>
    </source>
</evidence>
<dbReference type="GO" id="GO:0005930">
    <property type="term" value="C:axoneme"/>
    <property type="evidence" value="ECO:0007669"/>
    <property type="project" value="TreeGrafter"/>
</dbReference>
<evidence type="ECO:0000313" key="1">
    <source>
        <dbReference type="EMBL" id="NWQ83121.1"/>
    </source>
</evidence>
<dbReference type="AlphaFoldDB" id="A0A7K4SBH3"/>
<dbReference type="GO" id="GO:1904158">
    <property type="term" value="P:axonemal central apparatus assembly"/>
    <property type="evidence" value="ECO:0007669"/>
    <property type="project" value="TreeGrafter"/>
</dbReference>
<feature type="non-terminal residue" evidence="1">
    <location>
        <position position="1"/>
    </location>
</feature>
<proteinExistence type="predicted"/>
<organism evidence="1 2">
    <name type="scientific">Columbina picui</name>
    <name type="common">Picui ground-dove</name>
    <dbReference type="NCBI Taxonomy" id="115618"/>
    <lineage>
        <taxon>Eukaryota</taxon>
        <taxon>Metazoa</taxon>
        <taxon>Chordata</taxon>
        <taxon>Craniata</taxon>
        <taxon>Vertebrata</taxon>
        <taxon>Euteleostomi</taxon>
        <taxon>Archelosauria</taxon>
        <taxon>Archosauria</taxon>
        <taxon>Dinosauria</taxon>
        <taxon>Saurischia</taxon>
        <taxon>Theropoda</taxon>
        <taxon>Coelurosauria</taxon>
        <taxon>Aves</taxon>
        <taxon>Neognathae</taxon>
        <taxon>Neoaves</taxon>
        <taxon>Columbimorphae</taxon>
        <taxon>Columbiformes</taxon>
        <taxon>Columbidae</taxon>
        <taxon>Columbina</taxon>
    </lineage>
</organism>
<reference evidence="1 2" key="1">
    <citation type="submission" date="2019-09" db="EMBL/GenBank/DDBJ databases">
        <title>Bird 10,000 Genomes (B10K) Project - Family phase.</title>
        <authorList>
            <person name="Zhang G."/>
        </authorList>
    </citation>
    <scope>NUCLEOTIDE SEQUENCE [LARGE SCALE GENOMIC DNA]</scope>
    <source>
        <strain evidence="1">B10K-DU-021-26</strain>
        <tissue evidence="1">Mixed tissue sample</tissue>
    </source>
</reference>
<dbReference type="Gene3D" id="2.60.40.10">
    <property type="entry name" value="Immunoglobulins"/>
    <property type="match status" value="1"/>
</dbReference>
<gene>
    <name evidence="1" type="primary">Hydin</name>
    <name evidence="1" type="ORF">COLPIC_R14225</name>
</gene>
<name>A0A7K4SBH3_COLPI</name>
<dbReference type="PANTHER" id="PTHR23053">
    <property type="entry name" value="DLEC1 DELETED IN LUNG AND ESOPHAGEAL CANCER 1"/>
    <property type="match status" value="1"/>
</dbReference>